<evidence type="ECO:0000259" key="5">
    <source>
        <dbReference type="PROSITE" id="PS50109"/>
    </source>
</evidence>
<dbReference type="Gene3D" id="3.40.50.300">
    <property type="entry name" value="P-loop containing nucleotide triphosphate hydrolases"/>
    <property type="match status" value="1"/>
</dbReference>
<dbReference type="InterPro" id="IPR053159">
    <property type="entry name" value="Hybrid_Histidine_Kinase"/>
</dbReference>
<dbReference type="InterPro" id="IPR003661">
    <property type="entry name" value="HisK_dim/P_dom"/>
</dbReference>
<dbReference type="InterPro" id="IPR011009">
    <property type="entry name" value="Kinase-like_dom_sf"/>
</dbReference>
<dbReference type="SUPFAM" id="SSF55785">
    <property type="entry name" value="PYP-like sensor domain (PAS domain)"/>
    <property type="match status" value="2"/>
</dbReference>
<dbReference type="SMART" id="SM00388">
    <property type="entry name" value="HisKA"/>
    <property type="match status" value="1"/>
</dbReference>
<dbReference type="PROSITE" id="PS50109">
    <property type="entry name" value="HIS_KIN"/>
    <property type="match status" value="1"/>
</dbReference>
<accession>A0A1C3TYC9</accession>
<dbReference type="InterPro" id="IPR000700">
    <property type="entry name" value="PAS-assoc_C"/>
</dbReference>
<dbReference type="InterPro" id="IPR000014">
    <property type="entry name" value="PAS"/>
</dbReference>
<gene>
    <name evidence="8" type="ORF">GA0061098_1001105</name>
</gene>
<keyword evidence="3" id="KW-0597">Phosphoprotein</keyword>
<dbReference type="PANTHER" id="PTHR43642:SF1">
    <property type="entry name" value="HYBRID SIGNAL TRANSDUCTION HISTIDINE KINASE G"/>
    <property type="match status" value="1"/>
</dbReference>
<dbReference type="PRINTS" id="PR00344">
    <property type="entry name" value="BCTRLSENSOR"/>
</dbReference>
<comment type="catalytic activity">
    <reaction evidence="1">
        <text>ATP + protein L-histidine = ADP + protein N-phospho-L-histidine.</text>
        <dbReference type="EC" id="2.7.13.3"/>
    </reaction>
</comment>
<dbReference type="Gene3D" id="1.10.287.130">
    <property type="match status" value="1"/>
</dbReference>
<proteinExistence type="predicted"/>
<evidence type="ECO:0000256" key="3">
    <source>
        <dbReference type="ARBA" id="ARBA00022553"/>
    </source>
</evidence>
<dbReference type="PANTHER" id="PTHR43642">
    <property type="entry name" value="HYBRID SIGNAL TRANSDUCTION HISTIDINE KINASE G"/>
    <property type="match status" value="1"/>
</dbReference>
<feature type="domain" description="Protein kinase" evidence="4">
    <location>
        <begin position="1"/>
        <end position="281"/>
    </location>
</feature>
<feature type="domain" description="PAS" evidence="6">
    <location>
        <begin position="1476"/>
        <end position="1530"/>
    </location>
</feature>
<dbReference type="InterPro" id="IPR035965">
    <property type="entry name" value="PAS-like_dom_sf"/>
</dbReference>
<dbReference type="SUPFAM" id="SSF52540">
    <property type="entry name" value="P-loop containing nucleoside triphosphate hydrolases"/>
    <property type="match status" value="1"/>
</dbReference>
<dbReference type="SMART" id="SM00091">
    <property type="entry name" value="PAS"/>
    <property type="match status" value="1"/>
</dbReference>
<dbReference type="PROSITE" id="PS50011">
    <property type="entry name" value="PROTEIN_KINASE_DOM"/>
    <property type="match status" value="1"/>
</dbReference>
<dbReference type="InterPro" id="IPR003018">
    <property type="entry name" value="GAF"/>
</dbReference>
<feature type="domain" description="PAC" evidence="7">
    <location>
        <begin position="1676"/>
        <end position="1728"/>
    </location>
</feature>
<dbReference type="Pfam" id="PF01590">
    <property type="entry name" value="GAF"/>
    <property type="match status" value="1"/>
</dbReference>
<feature type="domain" description="PAC" evidence="7">
    <location>
        <begin position="1552"/>
        <end position="1601"/>
    </location>
</feature>
<dbReference type="NCBIfam" id="TIGR00229">
    <property type="entry name" value="sensory_box"/>
    <property type="match status" value="2"/>
</dbReference>
<dbReference type="GO" id="GO:0005524">
    <property type="term" value="F:ATP binding"/>
    <property type="evidence" value="ECO:0007669"/>
    <property type="project" value="InterPro"/>
</dbReference>
<dbReference type="SUPFAM" id="SSF47384">
    <property type="entry name" value="Homodimeric domain of signal transducing histidine kinase"/>
    <property type="match status" value="1"/>
</dbReference>
<dbReference type="EMBL" id="FMAI01000001">
    <property type="protein sequence ID" value="SCB08128.1"/>
    <property type="molecule type" value="Genomic_DNA"/>
</dbReference>
<protein>
    <recommendedName>
        <fullName evidence="2">histidine kinase</fullName>
        <ecNumber evidence="2">2.7.13.3</ecNumber>
    </recommendedName>
</protein>
<dbReference type="Proteomes" id="UP000199184">
    <property type="component" value="Unassembled WGS sequence"/>
</dbReference>
<name>A0A1C3TYC9_9BRAD</name>
<evidence type="ECO:0000313" key="8">
    <source>
        <dbReference type="EMBL" id="SCB08128.1"/>
    </source>
</evidence>
<dbReference type="InterPro" id="IPR005467">
    <property type="entry name" value="His_kinase_dom"/>
</dbReference>
<dbReference type="SUPFAM" id="SSF55781">
    <property type="entry name" value="GAF domain-like"/>
    <property type="match status" value="1"/>
</dbReference>
<dbReference type="PROSITE" id="PS50112">
    <property type="entry name" value="PAS"/>
    <property type="match status" value="1"/>
</dbReference>
<dbReference type="Gene3D" id="3.30.450.40">
    <property type="match status" value="1"/>
</dbReference>
<dbReference type="InterPro" id="IPR041664">
    <property type="entry name" value="AAA_16"/>
</dbReference>
<organism evidence="8 9">
    <name type="scientific">Bradyrhizobium shewense</name>
    <dbReference type="NCBI Taxonomy" id="1761772"/>
    <lineage>
        <taxon>Bacteria</taxon>
        <taxon>Pseudomonadati</taxon>
        <taxon>Pseudomonadota</taxon>
        <taxon>Alphaproteobacteria</taxon>
        <taxon>Hyphomicrobiales</taxon>
        <taxon>Nitrobacteraceae</taxon>
        <taxon>Bradyrhizobium</taxon>
    </lineage>
</organism>
<dbReference type="Gene3D" id="3.30.450.20">
    <property type="entry name" value="PAS domain"/>
    <property type="match status" value="2"/>
</dbReference>
<evidence type="ECO:0000256" key="2">
    <source>
        <dbReference type="ARBA" id="ARBA00012438"/>
    </source>
</evidence>
<dbReference type="Pfam" id="PF00069">
    <property type="entry name" value="Pkinase"/>
    <property type="match status" value="1"/>
</dbReference>
<reference evidence="9" key="1">
    <citation type="submission" date="2016-08" db="EMBL/GenBank/DDBJ databases">
        <authorList>
            <person name="Varghese N."/>
            <person name="Submissions Spin"/>
        </authorList>
    </citation>
    <scope>NUCLEOTIDE SEQUENCE [LARGE SCALE GENOMIC DNA]</scope>
    <source>
        <strain evidence="9">ERR11</strain>
    </source>
</reference>
<sequence>MNPIVFGSTRMDNRFQVLWEDDARIFCRALCPDSDTTCRAVLAVRPKAKHASSGILDRLAHEFELKDQLDGAWAVRPLGLEYDGGLPVLLLEYPGGQPLEQLLGAPMDIEPFLRLAIEIASALNKVHQRGLVHKDVKPAHILVNCDDERIRFTGFGIASRLVRERRTPGPPEFIVGTLPYMAPEQTGWMNRSIDFRSDLYSLGVTLYQMLTGSLPFTAAHSMEWVHCHIARKPVPPSERLSTVPTAISAVVLKLLAKSAEERYQSAPGLEHDLRRCLHEWETGRRIENFALGQYDTPDRLLIPERLYGRDREIEILLGAFDRMLKSGAPELVLVSGYSGVGKSSVVNELHHRLVPSHGLFASGKFDQYKREIPYSMLVEAFRSLARSLLSKNDVELANWRQAFQNALGANGQLVANLIPELRLIIGEQPPVPDLPPPQAQSRFHHVLRRFIGVFARSEHPLVLFLDDLQWVDAATLDLIEDLLTRTDLQYLMLIGSFRDNEVTAAHPLRRRLEAIENAGANLQQIILAPLGGEHIAHLISDALGCDLLHAAPLAHLIHDKTAGNPFFVNQFLHVLAAEGLVRFDHDARCWCWDLDRIHAKGHTDNVVDLMIAKLAQLPADTQNTLRELACLGNFAETTTLSVVLGLSEQQVHAALWEAVRQELIEQQADAYRFVHDRVQEACYSLIPEHQRAALHLRIGRQLLAQTFGEKREKAIFAIVNQLNRGAALITSRDERVQLAELNLTASLRAQASAAYAASLNYAVTGAALLPHDRWERFQRLAFSLELHRAECEFVTGAVVEAEQRLQELTTRISSATDLAVVARRLVDLYTALSKPDRAVGAALSCLEQLGIRWLAHPSDDHVRQEYERVRSRLGDQAIEEVLDLPLMTDPLALAMLDLLTALMPPAFFTDTNLRSLVVIKAVDFSLEWGNNDASCVPYVMFGAIAGARFDDYEAGLRLSRIGTELVERRGFSLVQARTYLNYGNLVLSWTKPLRHARDAFRRAFEAASNSGDITFAAFSCASLNTNFLAAGDPLADAQREAEHGLRLTEKAKFALIGDIIKPQLGLIRMLRGLTRRFGALHDNQSDELRFERHLAADPALALPESWYWIRKLQACFFAGDYVSAAAAAARARSLPWSPPQLFETAEYEFYAALAHAACWDLAPPEEQQRHFEALTVHQQQLELWAQNCPESFANRAVLAGAEIARLQGRELDAERLYEQAIRSARGNGFVHHEGIAYEMAARFYGTRGFEEFARIYLQNARDCYVRWGADGRVRQLEEIHPHLKEVRSEPGPMSTIGAPVEHLDLTTVIKVSEAVSGEMVLEKLIKTLMHTAIEQAGAERGLLILSHENDEPRIEAEATTTGERVTVELCDAAVTEALVPESVLYYVMRTRECAVLEDAACQPPFATDPYLGQRKPRSILCLPLIHRGKLIGVLYLENTLTPHVFAPARVAVLKLLASQAAIALENAALYRDVREREAKIRRLVDANIVGIIIWELEGPILEANDAFLRIVGYDREDLASGRLLWTALTPPEWLDRHERWWIPELKKMGSVQPFEKEYFRKDGSRVPVLIGMAAFDEQRDQGVSFVVDLTERKQSEEALRESEERFRTLVQFSFDVYWESDADHRFVRQEFAETVADAPTSSSELGKTRWEVPCLEPDEEAWRMHRETLDAHLPFRDFELARPTADGRKRYVSVSGMPVFDKSGQFIGYRGVGRHITEQKRATEALREMQRELAHANRLATMGELTASIAHEVSQPVAAASMNAGAAARFLDRDPPDLERVRQSLDWVINDTALASDIIQRIRDLIKKAPPRKEKLDINEAIRDVIELTRGEAMKNGVSVQAEFADSLPLVEGDRVQLQQVVLNLIVNAVQAMGTVADDARRVLITTGEVGPDRVLVEVQDSGPGVAVENLEHVFTPFYTTKPSGLGVGLSICRSIIEAHAGRLWVTPNRPRGATFHFTVPVRPADAS</sequence>
<dbReference type="SUPFAM" id="SSF55874">
    <property type="entry name" value="ATPase domain of HSP90 chaperone/DNA topoisomerase II/histidine kinase"/>
    <property type="match status" value="1"/>
</dbReference>
<dbReference type="InterPro" id="IPR003594">
    <property type="entry name" value="HATPase_dom"/>
</dbReference>
<dbReference type="GO" id="GO:0000155">
    <property type="term" value="F:phosphorelay sensor kinase activity"/>
    <property type="evidence" value="ECO:0007669"/>
    <property type="project" value="InterPro"/>
</dbReference>
<dbReference type="InterPro" id="IPR036097">
    <property type="entry name" value="HisK_dim/P_sf"/>
</dbReference>
<evidence type="ECO:0000259" key="7">
    <source>
        <dbReference type="PROSITE" id="PS50113"/>
    </source>
</evidence>
<evidence type="ECO:0000313" key="9">
    <source>
        <dbReference type="Proteomes" id="UP000199184"/>
    </source>
</evidence>
<dbReference type="CDD" id="cd14014">
    <property type="entry name" value="STKc_PknB_like"/>
    <property type="match status" value="1"/>
</dbReference>
<dbReference type="Gene3D" id="1.10.510.10">
    <property type="entry name" value="Transferase(Phosphotransferase) domain 1"/>
    <property type="match status" value="1"/>
</dbReference>
<dbReference type="InterPro" id="IPR001610">
    <property type="entry name" value="PAC"/>
</dbReference>
<dbReference type="SMART" id="SM00220">
    <property type="entry name" value="S_TKc"/>
    <property type="match status" value="1"/>
</dbReference>
<evidence type="ECO:0000259" key="4">
    <source>
        <dbReference type="PROSITE" id="PS50011"/>
    </source>
</evidence>
<evidence type="ECO:0000259" key="6">
    <source>
        <dbReference type="PROSITE" id="PS50112"/>
    </source>
</evidence>
<dbReference type="InterPro" id="IPR004358">
    <property type="entry name" value="Sig_transdc_His_kin-like_C"/>
</dbReference>
<dbReference type="InterPro" id="IPR029016">
    <property type="entry name" value="GAF-like_dom_sf"/>
</dbReference>
<dbReference type="EC" id="2.7.13.3" evidence="2"/>
<dbReference type="SUPFAM" id="SSF56112">
    <property type="entry name" value="Protein kinase-like (PK-like)"/>
    <property type="match status" value="1"/>
</dbReference>
<dbReference type="Pfam" id="PF13191">
    <property type="entry name" value="AAA_16"/>
    <property type="match status" value="1"/>
</dbReference>
<dbReference type="SMART" id="SM00387">
    <property type="entry name" value="HATPase_c"/>
    <property type="match status" value="1"/>
</dbReference>
<dbReference type="Pfam" id="PF02518">
    <property type="entry name" value="HATPase_c"/>
    <property type="match status" value="1"/>
</dbReference>
<dbReference type="PROSITE" id="PS50113">
    <property type="entry name" value="PAC"/>
    <property type="match status" value="2"/>
</dbReference>
<feature type="domain" description="Histidine kinase" evidence="5">
    <location>
        <begin position="1748"/>
        <end position="1964"/>
    </location>
</feature>
<dbReference type="Pfam" id="PF13426">
    <property type="entry name" value="PAS_9"/>
    <property type="match status" value="2"/>
</dbReference>
<dbReference type="SMART" id="SM00065">
    <property type="entry name" value="GAF"/>
    <property type="match status" value="1"/>
</dbReference>
<dbReference type="InterPro" id="IPR027417">
    <property type="entry name" value="P-loop_NTPase"/>
</dbReference>
<evidence type="ECO:0000256" key="1">
    <source>
        <dbReference type="ARBA" id="ARBA00000085"/>
    </source>
</evidence>
<dbReference type="SMART" id="SM00086">
    <property type="entry name" value="PAC"/>
    <property type="match status" value="2"/>
</dbReference>
<keyword evidence="9" id="KW-1185">Reference proteome</keyword>
<dbReference type="InterPro" id="IPR000719">
    <property type="entry name" value="Prot_kinase_dom"/>
</dbReference>
<dbReference type="InterPro" id="IPR036890">
    <property type="entry name" value="HATPase_C_sf"/>
</dbReference>
<dbReference type="CDD" id="cd00130">
    <property type="entry name" value="PAS"/>
    <property type="match status" value="1"/>
</dbReference>
<dbReference type="Gene3D" id="3.30.565.10">
    <property type="entry name" value="Histidine kinase-like ATPase, C-terminal domain"/>
    <property type="match status" value="1"/>
</dbReference>